<feature type="compositionally biased region" description="Acidic residues" evidence="1">
    <location>
        <begin position="88"/>
        <end position="99"/>
    </location>
</feature>
<dbReference type="PANTHER" id="PTHR47204">
    <property type="entry name" value="OS02G0168900 PROTEIN"/>
    <property type="match status" value="1"/>
</dbReference>
<dbReference type="PANTHER" id="PTHR47204:SF1">
    <property type="entry name" value="RIBONUCLEASE H2 SUBUNIT C"/>
    <property type="match status" value="1"/>
</dbReference>
<protein>
    <submittedName>
        <fullName evidence="2">Uncharacterized protein</fullName>
    </submittedName>
</protein>
<feature type="region of interest" description="Disordered" evidence="1">
    <location>
        <begin position="79"/>
        <end position="99"/>
    </location>
</feature>
<dbReference type="GO" id="GO:0006401">
    <property type="term" value="P:RNA catabolic process"/>
    <property type="evidence" value="ECO:0007669"/>
    <property type="project" value="InterPro"/>
</dbReference>
<gene>
    <name evidence="2" type="ORF">DOTSEDRAFT_27397</name>
</gene>
<dbReference type="OMA" id="GFAESMH"/>
<dbReference type="GO" id="GO:0032299">
    <property type="term" value="C:ribonuclease H2 complex"/>
    <property type="evidence" value="ECO:0007669"/>
    <property type="project" value="InterPro"/>
</dbReference>
<dbReference type="AlphaFoldDB" id="N1PHL6"/>
<dbReference type="Pfam" id="PF08615">
    <property type="entry name" value="RNase_H2_suC"/>
    <property type="match status" value="1"/>
</dbReference>
<dbReference type="CDD" id="cd09271">
    <property type="entry name" value="RNase_H2-C"/>
    <property type="match status" value="1"/>
</dbReference>
<evidence type="ECO:0000313" key="2">
    <source>
        <dbReference type="EMBL" id="EME40791.1"/>
    </source>
</evidence>
<dbReference type="Proteomes" id="UP000016933">
    <property type="component" value="Unassembled WGS sequence"/>
</dbReference>
<name>N1PHL6_DOTSN</name>
<dbReference type="EMBL" id="KB446543">
    <property type="protein sequence ID" value="EME40791.1"/>
    <property type="molecule type" value="Genomic_DNA"/>
</dbReference>
<organism evidence="2 3">
    <name type="scientific">Dothistroma septosporum (strain NZE10 / CBS 128990)</name>
    <name type="common">Red band needle blight fungus</name>
    <name type="synonym">Mycosphaerella pini</name>
    <dbReference type="NCBI Taxonomy" id="675120"/>
    <lineage>
        <taxon>Eukaryota</taxon>
        <taxon>Fungi</taxon>
        <taxon>Dikarya</taxon>
        <taxon>Ascomycota</taxon>
        <taxon>Pezizomycotina</taxon>
        <taxon>Dothideomycetes</taxon>
        <taxon>Dothideomycetidae</taxon>
        <taxon>Mycosphaerellales</taxon>
        <taxon>Mycosphaerellaceae</taxon>
        <taxon>Dothistroma</taxon>
    </lineage>
</organism>
<accession>N1PHL6</accession>
<dbReference type="OrthoDB" id="6222486at2759"/>
<reference evidence="3" key="1">
    <citation type="journal article" date="2012" name="PLoS Genet.">
        <title>The genomes of the fungal plant pathogens Cladosporium fulvum and Dothistroma septosporum reveal adaptation to different hosts and lifestyles but also signatures of common ancestry.</title>
        <authorList>
            <person name="de Wit P.J.G.M."/>
            <person name="van der Burgt A."/>
            <person name="Oekmen B."/>
            <person name="Stergiopoulos I."/>
            <person name="Abd-Elsalam K.A."/>
            <person name="Aerts A.L."/>
            <person name="Bahkali A.H."/>
            <person name="Beenen H.G."/>
            <person name="Chettri P."/>
            <person name="Cox M.P."/>
            <person name="Datema E."/>
            <person name="de Vries R.P."/>
            <person name="Dhillon B."/>
            <person name="Ganley A.R."/>
            <person name="Griffiths S.A."/>
            <person name="Guo Y."/>
            <person name="Hamelin R.C."/>
            <person name="Henrissat B."/>
            <person name="Kabir M.S."/>
            <person name="Jashni M.K."/>
            <person name="Kema G."/>
            <person name="Klaubauf S."/>
            <person name="Lapidus A."/>
            <person name="Levasseur A."/>
            <person name="Lindquist E."/>
            <person name="Mehrabi R."/>
            <person name="Ohm R.A."/>
            <person name="Owen T.J."/>
            <person name="Salamov A."/>
            <person name="Schwelm A."/>
            <person name="Schijlen E."/>
            <person name="Sun H."/>
            <person name="van den Burg H.A."/>
            <person name="van Ham R.C.H.J."/>
            <person name="Zhang S."/>
            <person name="Goodwin S.B."/>
            <person name="Grigoriev I.V."/>
            <person name="Collemare J."/>
            <person name="Bradshaw R.E."/>
        </authorList>
    </citation>
    <scope>NUCLEOTIDE SEQUENCE [LARGE SCALE GENOMIC DNA]</scope>
    <source>
        <strain evidence="3">NZE10 / CBS 128990</strain>
    </source>
</reference>
<evidence type="ECO:0000313" key="3">
    <source>
        <dbReference type="Proteomes" id="UP000016933"/>
    </source>
</evidence>
<evidence type="ECO:0000256" key="1">
    <source>
        <dbReference type="SAM" id="MobiDB-lite"/>
    </source>
</evidence>
<dbReference type="eggNOG" id="ENOG502SBKV">
    <property type="taxonomic scope" value="Eukaryota"/>
</dbReference>
<dbReference type="InterPro" id="IPR013924">
    <property type="entry name" value="RNase_H2_suC"/>
</dbReference>
<dbReference type="STRING" id="675120.N1PHL6"/>
<sequence>MLAITSSTNAKNLTPNILPCRIHHSGPIPTPSRYWNPSKIAKDGNTTQTSYFRGRKLLGKGVRLPAKYTGMVLQKMEKVLPQPPRLAEEDDEDEDEEQPVEVKTMEAIGNFDEVAVWGHEMLPQEREDVYVKGLQEWIGFAEAMHSYDDKDSTTKS</sequence>
<proteinExistence type="predicted"/>
<reference evidence="2 3" key="2">
    <citation type="journal article" date="2012" name="PLoS Pathog.">
        <title>Diverse lifestyles and strategies of plant pathogenesis encoded in the genomes of eighteen Dothideomycetes fungi.</title>
        <authorList>
            <person name="Ohm R.A."/>
            <person name="Feau N."/>
            <person name="Henrissat B."/>
            <person name="Schoch C.L."/>
            <person name="Horwitz B.A."/>
            <person name="Barry K.W."/>
            <person name="Condon B.J."/>
            <person name="Copeland A.C."/>
            <person name="Dhillon B."/>
            <person name="Glaser F."/>
            <person name="Hesse C.N."/>
            <person name="Kosti I."/>
            <person name="LaButti K."/>
            <person name="Lindquist E.A."/>
            <person name="Lucas S."/>
            <person name="Salamov A.A."/>
            <person name="Bradshaw R.E."/>
            <person name="Ciuffetti L."/>
            <person name="Hamelin R.C."/>
            <person name="Kema G.H.J."/>
            <person name="Lawrence C."/>
            <person name="Scott J.A."/>
            <person name="Spatafora J.W."/>
            <person name="Turgeon B.G."/>
            <person name="de Wit P.J.G.M."/>
            <person name="Zhong S."/>
            <person name="Goodwin S.B."/>
            <person name="Grigoriev I.V."/>
        </authorList>
    </citation>
    <scope>NUCLEOTIDE SEQUENCE [LARGE SCALE GENOMIC DNA]</scope>
    <source>
        <strain evidence="3">NZE10 / CBS 128990</strain>
    </source>
</reference>
<dbReference type="Gene3D" id="2.40.128.680">
    <property type="match status" value="1"/>
</dbReference>
<keyword evidence="3" id="KW-1185">Reference proteome</keyword>
<dbReference type="HOGENOM" id="CLU_097632_0_0_1"/>